<dbReference type="PANTHER" id="PTHR34220:SF7">
    <property type="entry name" value="SENSOR HISTIDINE KINASE YPDA"/>
    <property type="match status" value="1"/>
</dbReference>
<evidence type="ECO:0000259" key="2">
    <source>
        <dbReference type="Pfam" id="PF06580"/>
    </source>
</evidence>
<accession>A0A3R9MYK3</accession>
<comment type="caution">
    <text evidence="3">The sequence shown here is derived from an EMBL/GenBank/DDBJ whole genome shotgun (WGS) entry which is preliminary data.</text>
</comment>
<proteinExistence type="predicted"/>
<dbReference type="GO" id="GO:0016020">
    <property type="term" value="C:membrane"/>
    <property type="evidence" value="ECO:0007669"/>
    <property type="project" value="InterPro"/>
</dbReference>
<name>A0A3R9MYK3_9BACT</name>
<evidence type="ECO:0000313" key="4">
    <source>
        <dbReference type="Proteomes" id="UP000273500"/>
    </source>
</evidence>
<sequence>MPESVLRAAGRWPALSARTTTLLLQVLLWLVLAGFYFAWNNRPNFRFEGPIWPLVGLHMGYAVLLFNALVYLIIPRWLLRGHYGRALLGGVALLYAFQFWMYAGTRLAEAYVPLSGVLRRTLHGFYVEGFWAGLFSPGQQLSVFFGLLAICLFPVLISFLAYALVVDRRRLQLERNHLRLELGYLKSQINPQFLFHTLGSLHQLTRTRDARAGDVVLHLADLMRYTLYETDTERVLLSRELEFLEDYLALERLRRPDTVRITHETTGTPAHQQLAPLLLHPFLERLCAGLDAAPPGTAATLHSTVAVQPDAVTFTLTRTSAAPLTYRPDAAVDAALRRLTLLYPGRHTVALTEDAHHVHLHLHLQLPPDAPLAR</sequence>
<keyword evidence="1" id="KW-0472">Membrane</keyword>
<dbReference type="EMBL" id="RWIT01000021">
    <property type="protein sequence ID" value="RSK43875.1"/>
    <property type="molecule type" value="Genomic_DNA"/>
</dbReference>
<feature type="transmembrane region" description="Helical" evidence="1">
    <location>
        <begin position="86"/>
        <end position="103"/>
    </location>
</feature>
<dbReference type="RefSeq" id="WP_125424290.1">
    <property type="nucleotide sequence ID" value="NZ_RWIT01000021.1"/>
</dbReference>
<keyword evidence="1" id="KW-1133">Transmembrane helix</keyword>
<keyword evidence="3" id="KW-0418">Kinase</keyword>
<gene>
    <name evidence="3" type="ORF">EI291_21220</name>
</gene>
<dbReference type="InterPro" id="IPR010559">
    <property type="entry name" value="Sig_transdc_His_kin_internal"/>
</dbReference>
<keyword evidence="3" id="KW-0808">Transferase</keyword>
<feature type="transmembrane region" description="Helical" evidence="1">
    <location>
        <begin position="143"/>
        <end position="165"/>
    </location>
</feature>
<organism evidence="3 4">
    <name type="scientific">Hymenobacter rigui</name>
    <dbReference type="NCBI Taxonomy" id="334424"/>
    <lineage>
        <taxon>Bacteria</taxon>
        <taxon>Pseudomonadati</taxon>
        <taxon>Bacteroidota</taxon>
        <taxon>Cytophagia</taxon>
        <taxon>Cytophagales</taxon>
        <taxon>Hymenobacteraceae</taxon>
        <taxon>Hymenobacter</taxon>
    </lineage>
</organism>
<dbReference type="PANTHER" id="PTHR34220">
    <property type="entry name" value="SENSOR HISTIDINE KINASE YPDA"/>
    <property type="match status" value="1"/>
</dbReference>
<reference evidence="3 4" key="1">
    <citation type="submission" date="2018-12" db="EMBL/GenBank/DDBJ databases">
        <authorList>
            <person name="Feng G."/>
            <person name="Zhu H."/>
        </authorList>
    </citation>
    <scope>NUCLEOTIDE SEQUENCE [LARGE SCALE GENOMIC DNA]</scope>
    <source>
        <strain evidence="3 4">KCTC 12533</strain>
    </source>
</reference>
<dbReference type="InterPro" id="IPR050640">
    <property type="entry name" value="Bact_2-comp_sensor_kinase"/>
</dbReference>
<dbReference type="Pfam" id="PF06580">
    <property type="entry name" value="His_kinase"/>
    <property type="match status" value="1"/>
</dbReference>
<feature type="domain" description="Signal transduction histidine kinase internal region" evidence="2">
    <location>
        <begin position="181"/>
        <end position="257"/>
    </location>
</feature>
<dbReference type="GO" id="GO:0000155">
    <property type="term" value="F:phosphorelay sensor kinase activity"/>
    <property type="evidence" value="ECO:0007669"/>
    <property type="project" value="InterPro"/>
</dbReference>
<dbReference type="OrthoDB" id="9792992at2"/>
<evidence type="ECO:0000256" key="1">
    <source>
        <dbReference type="SAM" id="Phobius"/>
    </source>
</evidence>
<keyword evidence="4" id="KW-1185">Reference proteome</keyword>
<dbReference type="AlphaFoldDB" id="A0A3R9MYK3"/>
<feature type="transmembrane region" description="Helical" evidence="1">
    <location>
        <begin position="51"/>
        <end position="74"/>
    </location>
</feature>
<evidence type="ECO:0000313" key="3">
    <source>
        <dbReference type="EMBL" id="RSK43875.1"/>
    </source>
</evidence>
<dbReference type="Proteomes" id="UP000273500">
    <property type="component" value="Unassembled WGS sequence"/>
</dbReference>
<protein>
    <submittedName>
        <fullName evidence="3">Histidine kinase</fullName>
    </submittedName>
</protein>
<feature type="transmembrane region" description="Helical" evidence="1">
    <location>
        <begin position="21"/>
        <end position="39"/>
    </location>
</feature>
<keyword evidence="1" id="KW-0812">Transmembrane</keyword>